<comment type="caution">
    <text evidence="1">The sequence shown here is derived from an EMBL/GenBank/DDBJ whole genome shotgun (WGS) entry which is preliminary data.</text>
</comment>
<accession>A0AAN7YRQ2</accession>
<sequence length="126" mass="15237">MSVPKPKTKMCFYDNHRFACNDWKWGNFRQHCHAEYRTGETCGMKMVYQTLPVAEKCQMCQKIERKQRRYEKHRTDYSRWAAENPTKYRFSIEKAVEEMKVLAEEIKRLMSEKQARYMAVGNPRRA</sequence>
<protein>
    <submittedName>
        <fullName evidence="1">Uncharacterized protein</fullName>
    </submittedName>
</protein>
<evidence type="ECO:0000313" key="2">
    <source>
        <dbReference type="Proteomes" id="UP001310890"/>
    </source>
</evidence>
<evidence type="ECO:0000313" key="1">
    <source>
        <dbReference type="EMBL" id="KAK5113253.1"/>
    </source>
</evidence>
<organism evidence="1 2">
    <name type="scientific">Meristemomyces frigidus</name>
    <dbReference type="NCBI Taxonomy" id="1508187"/>
    <lineage>
        <taxon>Eukaryota</taxon>
        <taxon>Fungi</taxon>
        <taxon>Dikarya</taxon>
        <taxon>Ascomycota</taxon>
        <taxon>Pezizomycotina</taxon>
        <taxon>Dothideomycetes</taxon>
        <taxon>Dothideomycetidae</taxon>
        <taxon>Mycosphaerellales</taxon>
        <taxon>Teratosphaeriaceae</taxon>
        <taxon>Meristemomyces</taxon>
    </lineage>
</organism>
<name>A0AAN7YRQ2_9PEZI</name>
<dbReference type="AlphaFoldDB" id="A0AAN7YRQ2"/>
<dbReference type="EMBL" id="JAVRRL010000025">
    <property type="protein sequence ID" value="KAK5113253.1"/>
    <property type="molecule type" value="Genomic_DNA"/>
</dbReference>
<reference evidence="1" key="1">
    <citation type="submission" date="2023-08" db="EMBL/GenBank/DDBJ databases">
        <title>Black Yeasts Isolated from many extreme environments.</title>
        <authorList>
            <person name="Coleine C."/>
            <person name="Stajich J.E."/>
            <person name="Selbmann L."/>
        </authorList>
    </citation>
    <scope>NUCLEOTIDE SEQUENCE</scope>
    <source>
        <strain evidence="1">CCFEE 5401</strain>
    </source>
</reference>
<proteinExistence type="predicted"/>
<gene>
    <name evidence="1" type="ORF">LTR62_003589</name>
</gene>
<dbReference type="Proteomes" id="UP001310890">
    <property type="component" value="Unassembled WGS sequence"/>
</dbReference>